<dbReference type="InterPro" id="IPR057336">
    <property type="entry name" value="GerAC_N"/>
</dbReference>
<dbReference type="InterPro" id="IPR046953">
    <property type="entry name" value="Spore_GerAC-like_C"/>
</dbReference>
<comment type="similarity">
    <text evidence="2">Belongs to the GerABKC lipoprotein family.</text>
</comment>
<dbReference type="RefSeq" id="WP_079420587.1">
    <property type="nucleotide sequence ID" value="NZ_MBTG01000059.1"/>
</dbReference>
<evidence type="ECO:0000256" key="5">
    <source>
        <dbReference type="ARBA" id="ARBA00023136"/>
    </source>
</evidence>
<keyword evidence="6" id="KW-0564">Palmitate</keyword>
<dbReference type="OrthoDB" id="2694406at2"/>
<keyword evidence="3" id="KW-0309">Germination</keyword>
<dbReference type="InterPro" id="IPR008844">
    <property type="entry name" value="Spore_GerAC-like"/>
</dbReference>
<evidence type="ECO:0000256" key="1">
    <source>
        <dbReference type="ARBA" id="ARBA00004635"/>
    </source>
</evidence>
<evidence type="ECO:0000256" key="6">
    <source>
        <dbReference type="ARBA" id="ARBA00023139"/>
    </source>
</evidence>
<dbReference type="PANTHER" id="PTHR35789">
    <property type="entry name" value="SPORE GERMINATION PROTEIN B3"/>
    <property type="match status" value="1"/>
</dbReference>
<evidence type="ECO:0000313" key="11">
    <source>
        <dbReference type="Proteomes" id="UP000190626"/>
    </source>
</evidence>
<evidence type="ECO:0000259" key="9">
    <source>
        <dbReference type="Pfam" id="PF25198"/>
    </source>
</evidence>
<accession>A0A1V4H8F3</accession>
<evidence type="ECO:0000259" key="8">
    <source>
        <dbReference type="Pfam" id="PF05504"/>
    </source>
</evidence>
<evidence type="ECO:0000313" key="10">
    <source>
        <dbReference type="EMBL" id="OPH47408.1"/>
    </source>
</evidence>
<dbReference type="NCBIfam" id="TIGR02887">
    <property type="entry name" value="spore_ger_x_C"/>
    <property type="match status" value="1"/>
</dbReference>
<comment type="caution">
    <text evidence="10">The sequence shown here is derived from an EMBL/GenBank/DDBJ whole genome shotgun (WGS) entry which is preliminary data.</text>
</comment>
<keyword evidence="5" id="KW-0472">Membrane</keyword>
<dbReference type="GO" id="GO:0009847">
    <property type="term" value="P:spore germination"/>
    <property type="evidence" value="ECO:0007669"/>
    <property type="project" value="InterPro"/>
</dbReference>
<dbReference type="AlphaFoldDB" id="A0A1V4H8F3"/>
<reference evidence="11" key="1">
    <citation type="submission" date="2016-07" db="EMBL/GenBank/DDBJ databases">
        <authorList>
            <person name="Florea S."/>
            <person name="Webb J.S."/>
            <person name="Jaromczyk J."/>
            <person name="Schardl C.L."/>
        </authorList>
    </citation>
    <scope>NUCLEOTIDE SEQUENCE [LARGE SCALE GENOMIC DNA]</scope>
    <source>
        <strain evidence="11">CY1</strain>
    </source>
</reference>
<keyword evidence="4" id="KW-0732">Signal</keyword>
<proteinExistence type="inferred from homology"/>
<dbReference type="STRING" id="1469647.BC351_39960"/>
<comment type="subcellular location">
    <subcellularLocation>
        <location evidence="1">Membrane</location>
        <topology evidence="1">Lipid-anchor</topology>
    </subcellularLocation>
</comment>
<evidence type="ECO:0000256" key="2">
    <source>
        <dbReference type="ARBA" id="ARBA00007886"/>
    </source>
</evidence>
<dbReference type="InterPro" id="IPR038501">
    <property type="entry name" value="Spore_GerAC_C_sf"/>
</dbReference>
<dbReference type="Proteomes" id="UP000190626">
    <property type="component" value="Unassembled WGS sequence"/>
</dbReference>
<dbReference type="PROSITE" id="PS51257">
    <property type="entry name" value="PROKAR_LIPOPROTEIN"/>
    <property type="match status" value="1"/>
</dbReference>
<dbReference type="Gene3D" id="3.30.300.210">
    <property type="entry name" value="Nutrient germinant receptor protein C, domain 3"/>
    <property type="match status" value="1"/>
</dbReference>
<name>A0A1V4H8F3_9BACL</name>
<feature type="domain" description="Spore germination GerAC-like C-terminal" evidence="8">
    <location>
        <begin position="199"/>
        <end position="369"/>
    </location>
</feature>
<dbReference type="GO" id="GO:0016020">
    <property type="term" value="C:membrane"/>
    <property type="evidence" value="ECO:0007669"/>
    <property type="project" value="UniProtKB-SubCell"/>
</dbReference>
<dbReference type="EMBL" id="MBTG01000059">
    <property type="protein sequence ID" value="OPH47408.1"/>
    <property type="molecule type" value="Genomic_DNA"/>
</dbReference>
<dbReference type="Pfam" id="PF05504">
    <property type="entry name" value="Spore_GerAC"/>
    <property type="match status" value="1"/>
</dbReference>
<dbReference type="PANTHER" id="PTHR35789:SF1">
    <property type="entry name" value="SPORE GERMINATION PROTEIN B3"/>
    <property type="match status" value="1"/>
</dbReference>
<keyword evidence="7" id="KW-0449">Lipoprotein</keyword>
<evidence type="ECO:0000256" key="3">
    <source>
        <dbReference type="ARBA" id="ARBA00022544"/>
    </source>
</evidence>
<evidence type="ECO:0000256" key="4">
    <source>
        <dbReference type="ARBA" id="ARBA00022729"/>
    </source>
</evidence>
<sequence>MKKWKASCLIWAALLLITGCGKAVYIETQRFILTHAIELNDEKKLVMYTSSSVFSRDAKERYKITTTTVDTMRESKYKLESKINGNIASGKLQSILIGKNMLQQTNVLSYLDVLFRDPKNEINANVIVVDGSVKEVMYMKMSDKGELGGVIKQLVESTYKGRISVLTTLQKFHQQMMDSAITPCLTEMRAEKNDLVISGTTLLHLDGTYATSLNNQESSLLLVLQHNMNNPIPLTFHLPAEIFHTDEEMSYASINIRKAKANFKTKFEENHLTIDIQMKVQIELMERMFTLDMEKQSKLLEQAIEQELKKQCDALIKKAQKHQVDPFGFGIYVRSQDYKNWKKVEDHWGKALSEATVNFTPKVAIKSTGVSE</sequence>
<evidence type="ECO:0000256" key="7">
    <source>
        <dbReference type="ARBA" id="ARBA00023288"/>
    </source>
</evidence>
<gene>
    <name evidence="10" type="ORF">BC351_39960</name>
</gene>
<organism evidence="10 11">
    <name type="scientific">Paenibacillus ferrarius</name>
    <dbReference type="NCBI Taxonomy" id="1469647"/>
    <lineage>
        <taxon>Bacteria</taxon>
        <taxon>Bacillati</taxon>
        <taxon>Bacillota</taxon>
        <taxon>Bacilli</taxon>
        <taxon>Bacillales</taxon>
        <taxon>Paenibacillaceae</taxon>
        <taxon>Paenibacillus</taxon>
    </lineage>
</organism>
<keyword evidence="11" id="KW-1185">Reference proteome</keyword>
<protein>
    <submittedName>
        <fullName evidence="10">Uncharacterized protein</fullName>
    </submittedName>
</protein>
<dbReference type="Pfam" id="PF25198">
    <property type="entry name" value="Spore_GerAC_N"/>
    <property type="match status" value="1"/>
</dbReference>
<feature type="domain" description="Spore germination protein N-terminal" evidence="9">
    <location>
        <begin position="24"/>
        <end position="188"/>
    </location>
</feature>